<accession>A0ABD0L4G6</accession>
<protein>
    <submittedName>
        <fullName evidence="2">Uncharacterized protein</fullName>
    </submittedName>
</protein>
<proteinExistence type="predicted"/>
<reference evidence="2 3" key="1">
    <citation type="journal article" date="2023" name="Sci. Data">
        <title>Genome assembly of the Korean intertidal mud-creeper Batillaria attramentaria.</title>
        <authorList>
            <person name="Patra A.K."/>
            <person name="Ho P.T."/>
            <person name="Jun S."/>
            <person name="Lee S.J."/>
            <person name="Kim Y."/>
            <person name="Won Y.J."/>
        </authorList>
    </citation>
    <scope>NUCLEOTIDE SEQUENCE [LARGE SCALE GENOMIC DNA]</scope>
    <source>
        <strain evidence="2">Wonlab-2016</strain>
    </source>
</reference>
<keyword evidence="3" id="KW-1185">Reference proteome</keyword>
<name>A0ABD0L4G6_9CAEN</name>
<dbReference type="Proteomes" id="UP001519460">
    <property type="component" value="Unassembled WGS sequence"/>
</dbReference>
<evidence type="ECO:0000256" key="1">
    <source>
        <dbReference type="SAM" id="MobiDB-lite"/>
    </source>
</evidence>
<gene>
    <name evidence="2" type="ORF">BaRGS_00014351</name>
</gene>
<evidence type="ECO:0000313" key="2">
    <source>
        <dbReference type="EMBL" id="KAK7494459.1"/>
    </source>
</evidence>
<sequence>MMIRLTFLAATSEKGGLRLRGLSLAVRILSTDVEVVSGEPTSQSLETPDYVRFSLRHCPCQLAFDFVLCSSASVIYGAQRGMQRHRTLRQSGDLSSFTGGPSAQALMTD</sequence>
<comment type="caution">
    <text evidence="2">The sequence shown here is derived from an EMBL/GenBank/DDBJ whole genome shotgun (WGS) entry which is preliminary data.</text>
</comment>
<feature type="region of interest" description="Disordered" evidence="1">
    <location>
        <begin position="89"/>
        <end position="109"/>
    </location>
</feature>
<evidence type="ECO:0000313" key="3">
    <source>
        <dbReference type="Proteomes" id="UP001519460"/>
    </source>
</evidence>
<organism evidence="2 3">
    <name type="scientific">Batillaria attramentaria</name>
    <dbReference type="NCBI Taxonomy" id="370345"/>
    <lineage>
        <taxon>Eukaryota</taxon>
        <taxon>Metazoa</taxon>
        <taxon>Spiralia</taxon>
        <taxon>Lophotrochozoa</taxon>
        <taxon>Mollusca</taxon>
        <taxon>Gastropoda</taxon>
        <taxon>Caenogastropoda</taxon>
        <taxon>Sorbeoconcha</taxon>
        <taxon>Cerithioidea</taxon>
        <taxon>Batillariidae</taxon>
        <taxon>Batillaria</taxon>
    </lineage>
</organism>
<dbReference type="AlphaFoldDB" id="A0ABD0L4G6"/>
<dbReference type="EMBL" id="JACVVK020000083">
    <property type="protein sequence ID" value="KAK7494459.1"/>
    <property type="molecule type" value="Genomic_DNA"/>
</dbReference>